<keyword evidence="1" id="KW-0805">Transcription regulation</keyword>
<dbReference type="GO" id="GO:0003677">
    <property type="term" value="F:DNA binding"/>
    <property type="evidence" value="ECO:0007669"/>
    <property type="project" value="UniProtKB-KW"/>
</dbReference>
<evidence type="ECO:0000259" key="4">
    <source>
        <dbReference type="PROSITE" id="PS50949"/>
    </source>
</evidence>
<sequence length="248" mass="28279">MTSQNIITAINENLSDNSLAPKYIQLKESFELIIKKRIIANGAVLPSERKLAEELNVSRVTIVKVLEELRLSGLIIKKQGKGTTVNFPLDYNLSGGGFSSQLHNQGQLSNRWISRELIEGEEHIRQELNVIQPSKIAKVKRVRLTDDTPVSIETMFIPQVYLPRPELLEWSLYQYWSEQGIKPSTQEYQINAHQLTQEEADMLETEMSEPALMIILKSLDEQGNILEYGSAICRSASYNFKFKVQLLD</sequence>
<gene>
    <name evidence="5" type="ORF">VSF3289_01225</name>
</gene>
<dbReference type="OrthoDB" id="9808770at2"/>
<dbReference type="GO" id="GO:0003700">
    <property type="term" value="F:DNA-binding transcription factor activity"/>
    <property type="evidence" value="ECO:0007669"/>
    <property type="project" value="InterPro"/>
</dbReference>
<dbReference type="InterPro" id="IPR050679">
    <property type="entry name" value="Bact_HTH_transcr_reg"/>
</dbReference>
<dbReference type="RefSeq" id="WP_069446391.1">
    <property type="nucleotide sequence ID" value="NZ_CP195089.1"/>
</dbReference>
<reference evidence="5 6" key="1">
    <citation type="submission" date="2016-08" db="EMBL/GenBank/DDBJ databases">
        <title>Genome sequencing of Vibrio scophthalmi strain FP3289, an isolated from Paralichthys olivaceus.</title>
        <authorList>
            <person name="Han H.-J."/>
        </authorList>
    </citation>
    <scope>NUCLEOTIDE SEQUENCE [LARGE SCALE GENOMIC DNA]</scope>
    <source>
        <strain evidence="5 6">FP3289</strain>
    </source>
</reference>
<dbReference type="InterPro" id="IPR036388">
    <property type="entry name" value="WH-like_DNA-bd_sf"/>
</dbReference>
<evidence type="ECO:0000256" key="3">
    <source>
        <dbReference type="ARBA" id="ARBA00023163"/>
    </source>
</evidence>
<dbReference type="PRINTS" id="PR00035">
    <property type="entry name" value="HTHGNTR"/>
</dbReference>
<dbReference type="InterPro" id="IPR036390">
    <property type="entry name" value="WH_DNA-bd_sf"/>
</dbReference>
<dbReference type="CDD" id="cd07377">
    <property type="entry name" value="WHTH_GntR"/>
    <property type="match status" value="1"/>
</dbReference>
<evidence type="ECO:0000256" key="2">
    <source>
        <dbReference type="ARBA" id="ARBA00023125"/>
    </source>
</evidence>
<feature type="domain" description="HTH gntR-type" evidence="4">
    <location>
        <begin position="20"/>
        <end position="88"/>
    </location>
</feature>
<accession>A0A1E3WMG6</accession>
<dbReference type="Proteomes" id="UP000095131">
    <property type="component" value="Unassembled WGS sequence"/>
</dbReference>
<dbReference type="Pfam" id="PF00392">
    <property type="entry name" value="GntR"/>
    <property type="match status" value="1"/>
</dbReference>
<dbReference type="PROSITE" id="PS50949">
    <property type="entry name" value="HTH_GNTR"/>
    <property type="match status" value="1"/>
</dbReference>
<dbReference type="SMART" id="SM00866">
    <property type="entry name" value="UTRA"/>
    <property type="match status" value="1"/>
</dbReference>
<dbReference type="SUPFAM" id="SSF46785">
    <property type="entry name" value="Winged helix' DNA-binding domain"/>
    <property type="match status" value="1"/>
</dbReference>
<dbReference type="Pfam" id="PF07702">
    <property type="entry name" value="UTRA"/>
    <property type="match status" value="1"/>
</dbReference>
<dbReference type="InterPro" id="IPR028978">
    <property type="entry name" value="Chorismate_lyase_/UTRA_dom_sf"/>
</dbReference>
<dbReference type="PANTHER" id="PTHR44846">
    <property type="entry name" value="MANNOSYL-D-GLYCERATE TRANSPORT/METABOLISM SYSTEM REPRESSOR MNGR-RELATED"/>
    <property type="match status" value="1"/>
</dbReference>
<comment type="caution">
    <text evidence="5">The sequence shown here is derived from an EMBL/GenBank/DDBJ whole genome shotgun (WGS) entry which is preliminary data.</text>
</comment>
<dbReference type="PANTHER" id="PTHR44846:SF1">
    <property type="entry name" value="MANNOSYL-D-GLYCERATE TRANSPORT_METABOLISM SYSTEM REPRESSOR MNGR-RELATED"/>
    <property type="match status" value="1"/>
</dbReference>
<dbReference type="PATRIC" id="fig|45658.8.peg.1218"/>
<evidence type="ECO:0000313" key="6">
    <source>
        <dbReference type="Proteomes" id="UP000095131"/>
    </source>
</evidence>
<dbReference type="EMBL" id="MDCJ01000002">
    <property type="protein sequence ID" value="ODS10964.1"/>
    <property type="molecule type" value="Genomic_DNA"/>
</dbReference>
<dbReference type="Gene3D" id="3.40.1410.10">
    <property type="entry name" value="Chorismate lyase-like"/>
    <property type="match status" value="1"/>
</dbReference>
<dbReference type="SMART" id="SM00345">
    <property type="entry name" value="HTH_GNTR"/>
    <property type="match status" value="1"/>
</dbReference>
<evidence type="ECO:0000256" key="1">
    <source>
        <dbReference type="ARBA" id="ARBA00023015"/>
    </source>
</evidence>
<dbReference type="Gene3D" id="1.10.10.10">
    <property type="entry name" value="Winged helix-like DNA-binding domain superfamily/Winged helix DNA-binding domain"/>
    <property type="match status" value="1"/>
</dbReference>
<keyword evidence="2" id="KW-0238">DNA-binding</keyword>
<dbReference type="AlphaFoldDB" id="A0A1E3WMG6"/>
<dbReference type="InterPro" id="IPR000524">
    <property type="entry name" value="Tscrpt_reg_HTH_GntR"/>
</dbReference>
<dbReference type="InterPro" id="IPR011663">
    <property type="entry name" value="UTRA"/>
</dbReference>
<evidence type="ECO:0000313" key="5">
    <source>
        <dbReference type="EMBL" id="ODS10964.1"/>
    </source>
</evidence>
<organism evidence="5 6">
    <name type="scientific">Vibrio scophthalmi</name>
    <dbReference type="NCBI Taxonomy" id="45658"/>
    <lineage>
        <taxon>Bacteria</taxon>
        <taxon>Pseudomonadati</taxon>
        <taxon>Pseudomonadota</taxon>
        <taxon>Gammaproteobacteria</taxon>
        <taxon>Vibrionales</taxon>
        <taxon>Vibrionaceae</taxon>
        <taxon>Vibrio</taxon>
    </lineage>
</organism>
<proteinExistence type="predicted"/>
<name>A0A1E3WMG6_9VIBR</name>
<keyword evidence="3" id="KW-0804">Transcription</keyword>
<dbReference type="GO" id="GO:0045892">
    <property type="term" value="P:negative regulation of DNA-templated transcription"/>
    <property type="evidence" value="ECO:0007669"/>
    <property type="project" value="TreeGrafter"/>
</dbReference>
<dbReference type="SUPFAM" id="SSF64288">
    <property type="entry name" value="Chorismate lyase-like"/>
    <property type="match status" value="1"/>
</dbReference>
<protein>
    <submittedName>
        <fullName evidence="5">Putative HTH-type transcriptional regulator YurK</fullName>
    </submittedName>
</protein>